<gene>
    <name evidence="1" type="ORF">IAB60_04795</name>
</gene>
<reference evidence="1" key="2">
    <citation type="journal article" date="2021" name="PeerJ">
        <title>Extensive microbial diversity within the chicken gut microbiome revealed by metagenomics and culture.</title>
        <authorList>
            <person name="Gilroy R."/>
            <person name="Ravi A."/>
            <person name="Getino M."/>
            <person name="Pursley I."/>
            <person name="Horton D.L."/>
            <person name="Alikhan N.F."/>
            <person name="Baker D."/>
            <person name="Gharbi K."/>
            <person name="Hall N."/>
            <person name="Watson M."/>
            <person name="Adriaenssens E.M."/>
            <person name="Foster-Nyarko E."/>
            <person name="Jarju S."/>
            <person name="Secka A."/>
            <person name="Antonio M."/>
            <person name="Oren A."/>
            <person name="Chaudhuri R.R."/>
            <person name="La Ragione R."/>
            <person name="Hildebrand F."/>
            <person name="Pallen M.J."/>
        </authorList>
    </citation>
    <scope>NUCLEOTIDE SEQUENCE</scope>
    <source>
        <strain evidence="1">CHK123-3438</strain>
    </source>
</reference>
<dbReference type="Proteomes" id="UP000886860">
    <property type="component" value="Unassembled WGS sequence"/>
</dbReference>
<sequence length="464" mass="54513">MLFDVIPENFFRPLAAPGKIVYWECICRLFSVTSRQLSFGVERDVLVDELQYYFDSAMSADIPEEEFEETGSMTSRDKANFMLRRLESYGWIYIDVDYSYVQRVNFRDYAIQIIKSLIAVSEERRAEYQGYIYTIYNLARASGSNPGLGLLQIVENMDALITGLKSLNANIKRYIDELTKHSTVAEIMDALLNDYYTNVVDKAYHRLLTSDNVAKFRPEIIERLEANSRSGRFLKAAAEEISELREISPEEARELVLELLHEVIDAFRSMDEILDEINKKNTRYQRAAINRARFLLSSSEDIRGQLKEILTFMNERIQEQNIDYSAVYELEETDRLIKIFYWDYLDMDSLYAPVEGKKEFVPQDAQLIIPDEEARQEKRRQMRLKLERTLSPEKITAYVKEQLGDRNRMLASELPLSEGDTFIKMIYIRLYGQRKRVGYRLEMRDTVEKDGFRFRDFVIVKREG</sequence>
<dbReference type="Pfam" id="PF18982">
    <property type="entry name" value="JetA"/>
    <property type="match status" value="1"/>
</dbReference>
<dbReference type="EMBL" id="DVKS01000078">
    <property type="protein sequence ID" value="HIT41415.1"/>
    <property type="molecule type" value="Genomic_DNA"/>
</dbReference>
<reference evidence="1" key="1">
    <citation type="submission" date="2020-10" db="EMBL/GenBank/DDBJ databases">
        <authorList>
            <person name="Gilroy R."/>
        </authorList>
    </citation>
    <scope>NUCLEOTIDE SEQUENCE</scope>
    <source>
        <strain evidence="1">CHK123-3438</strain>
    </source>
</reference>
<proteinExistence type="predicted"/>
<organism evidence="1 2">
    <name type="scientific">Candidatus Caccovicinus merdipullorum</name>
    <dbReference type="NCBI Taxonomy" id="2840724"/>
    <lineage>
        <taxon>Bacteria</taxon>
        <taxon>Bacillati</taxon>
        <taxon>Bacillota</taxon>
        <taxon>Clostridia</taxon>
        <taxon>Eubacteriales</taxon>
        <taxon>Candidatus Caccovicinus</taxon>
    </lineage>
</organism>
<name>A0A9D1GI54_9FIRM</name>
<accession>A0A9D1GI54</accession>
<dbReference type="AlphaFoldDB" id="A0A9D1GI54"/>
<dbReference type="InterPro" id="IPR043773">
    <property type="entry name" value="JetA"/>
</dbReference>
<comment type="caution">
    <text evidence="1">The sequence shown here is derived from an EMBL/GenBank/DDBJ whole genome shotgun (WGS) entry which is preliminary data.</text>
</comment>
<evidence type="ECO:0000313" key="1">
    <source>
        <dbReference type="EMBL" id="HIT41415.1"/>
    </source>
</evidence>
<evidence type="ECO:0000313" key="2">
    <source>
        <dbReference type="Proteomes" id="UP000886860"/>
    </source>
</evidence>
<protein>
    <submittedName>
        <fullName evidence="1">Uncharacterized protein</fullName>
    </submittedName>
</protein>